<dbReference type="InterPro" id="IPR013324">
    <property type="entry name" value="RNA_pol_sigma_r3/r4-like"/>
</dbReference>
<accession>A0A6J5KT78</accession>
<dbReference type="EMBL" id="LR796169">
    <property type="protein sequence ID" value="CAB4123260.1"/>
    <property type="molecule type" value="Genomic_DNA"/>
</dbReference>
<evidence type="ECO:0008006" key="2">
    <source>
        <dbReference type="Google" id="ProtNLM"/>
    </source>
</evidence>
<dbReference type="Gene3D" id="1.10.10.10">
    <property type="entry name" value="Winged helix-like DNA-binding domain superfamily/Winged helix DNA-binding domain"/>
    <property type="match status" value="1"/>
</dbReference>
<reference evidence="1" key="1">
    <citation type="submission" date="2020-04" db="EMBL/GenBank/DDBJ databases">
        <authorList>
            <person name="Chiriac C."/>
            <person name="Salcher M."/>
            <person name="Ghai R."/>
            <person name="Kavagutti S V."/>
        </authorList>
    </citation>
    <scope>NUCLEOTIDE SEQUENCE</scope>
</reference>
<evidence type="ECO:0000313" key="1">
    <source>
        <dbReference type="EMBL" id="CAB4123260.1"/>
    </source>
</evidence>
<organism evidence="1">
    <name type="scientific">uncultured Caudovirales phage</name>
    <dbReference type="NCBI Taxonomy" id="2100421"/>
    <lineage>
        <taxon>Viruses</taxon>
        <taxon>Duplodnaviria</taxon>
        <taxon>Heunggongvirae</taxon>
        <taxon>Uroviricota</taxon>
        <taxon>Caudoviricetes</taxon>
        <taxon>Peduoviridae</taxon>
        <taxon>Maltschvirus</taxon>
        <taxon>Maltschvirus maltsch</taxon>
    </lineage>
</organism>
<dbReference type="SUPFAM" id="SSF88659">
    <property type="entry name" value="Sigma3 and sigma4 domains of RNA polymerase sigma factors"/>
    <property type="match status" value="1"/>
</dbReference>
<dbReference type="InterPro" id="IPR036388">
    <property type="entry name" value="WH-like_DNA-bd_sf"/>
</dbReference>
<protein>
    <recommendedName>
        <fullName evidence="2">RNA polymerase sigma-70 region 4</fullName>
    </recommendedName>
</protein>
<name>A0A6J5KT78_9CAUD</name>
<sequence length="47" mass="5417">MSEPSTLREIAESEGISHQAVAEILERAFRKFKKAMEEKNIKIEDLL</sequence>
<gene>
    <name evidence="1" type="ORF">UFOVP42_4</name>
</gene>
<proteinExistence type="predicted"/>